<evidence type="ECO:0000313" key="4">
    <source>
        <dbReference type="EMBL" id="BET44581.1"/>
    </source>
</evidence>
<dbReference type="GO" id="GO:0005829">
    <property type="term" value="C:cytosol"/>
    <property type="evidence" value="ECO:0007669"/>
    <property type="project" value="TreeGrafter"/>
</dbReference>
<feature type="active site" description="Proton acceptor" evidence="3">
    <location>
        <position position="114"/>
    </location>
</feature>
<dbReference type="Gene3D" id="3.40.50.1360">
    <property type="match status" value="1"/>
</dbReference>
<dbReference type="HAMAP" id="MF_00170">
    <property type="entry name" value="Rib_5P_isom_A"/>
    <property type="match status" value="1"/>
</dbReference>
<sequence>MINIMKNSKYVILQNDIKTMIASYALKYIKKDMIIGVGTGSTISYFIKQLVTLKDVIKGVVSSSCASTLKLQELSIPIFNSNQVDKVDIYIDSANEINENGIMIKGGGGALTQEKVIADMSEIFLAIVDESKYVKNLGKFPLPVEVIPMARTHVSRSIIKLGGLPEYRSNMITDNGNIIIDVYNLKIINPIILEQIINNIPGVVNVGLFAKNSADIILLGGKNGVQTLLKPYIKK</sequence>
<dbReference type="EC" id="5.3.1.6" evidence="3"/>
<comment type="subunit">
    <text evidence="3">Homodimer.</text>
</comment>
<evidence type="ECO:0000256" key="3">
    <source>
        <dbReference type="HAMAP-Rule" id="MF_00170"/>
    </source>
</evidence>
<comment type="pathway">
    <text evidence="3">Carbohydrate degradation; pentose phosphate pathway; D-ribose 5-phosphate from D-ribulose 5-phosphate (non-oxidative stage): step 1/1.</text>
</comment>
<dbReference type="AlphaFoldDB" id="A0AAT9G4D3"/>
<dbReference type="EMBL" id="AP028961">
    <property type="protein sequence ID" value="BET44581.1"/>
    <property type="molecule type" value="Genomic_DNA"/>
</dbReference>
<comment type="catalytic activity">
    <reaction evidence="1 3">
        <text>aldehydo-D-ribose 5-phosphate = D-ribulose 5-phosphate</text>
        <dbReference type="Rhea" id="RHEA:14657"/>
        <dbReference type="ChEBI" id="CHEBI:58121"/>
        <dbReference type="ChEBI" id="CHEBI:58273"/>
        <dbReference type="EC" id="5.3.1.6"/>
    </reaction>
</comment>
<dbReference type="FunFam" id="3.40.50.1360:FF:000001">
    <property type="entry name" value="Ribose-5-phosphate isomerase A"/>
    <property type="match status" value="1"/>
</dbReference>
<dbReference type="GO" id="GO:0004751">
    <property type="term" value="F:ribose-5-phosphate isomerase activity"/>
    <property type="evidence" value="ECO:0007669"/>
    <property type="project" value="UniProtKB-UniRule"/>
</dbReference>
<dbReference type="Gene3D" id="3.30.70.260">
    <property type="match status" value="1"/>
</dbReference>
<comment type="function">
    <text evidence="3">Catalyzes the reversible conversion of ribose-5-phosphate to ribulose 5-phosphate.</text>
</comment>
<dbReference type="NCBIfam" id="NF001924">
    <property type="entry name" value="PRK00702.1"/>
    <property type="match status" value="1"/>
</dbReference>
<dbReference type="InterPro" id="IPR020672">
    <property type="entry name" value="Ribose5P_isomerase_typA_subgr"/>
</dbReference>
<dbReference type="Pfam" id="PF06026">
    <property type="entry name" value="Rib_5-P_isom_A"/>
    <property type="match status" value="1"/>
</dbReference>
<keyword evidence="2 3" id="KW-0413">Isomerase</keyword>
<dbReference type="NCBIfam" id="TIGR00021">
    <property type="entry name" value="rpiA"/>
    <property type="match status" value="1"/>
</dbReference>
<feature type="binding site" evidence="3">
    <location>
        <position position="132"/>
    </location>
    <ligand>
        <name>substrate</name>
    </ligand>
</feature>
<dbReference type="GO" id="GO:0006014">
    <property type="term" value="P:D-ribose metabolic process"/>
    <property type="evidence" value="ECO:0007669"/>
    <property type="project" value="TreeGrafter"/>
</dbReference>
<dbReference type="SUPFAM" id="SSF100950">
    <property type="entry name" value="NagB/RpiA/CoA transferase-like"/>
    <property type="match status" value="1"/>
</dbReference>
<dbReference type="SUPFAM" id="SSF75445">
    <property type="entry name" value="D-ribose-5-phosphate isomerase (RpiA), lid domain"/>
    <property type="match status" value="1"/>
</dbReference>
<dbReference type="InterPro" id="IPR004788">
    <property type="entry name" value="Ribose5P_isomerase_type_A"/>
</dbReference>
<organism evidence="4">
    <name type="scientific">Candidatus Aschnera chinzeii</name>
    <dbReference type="NCBI Taxonomy" id="1485666"/>
    <lineage>
        <taxon>Bacteria</taxon>
        <taxon>Pseudomonadati</taxon>
        <taxon>Pseudomonadota</taxon>
        <taxon>Gammaproteobacteria</taxon>
        <taxon>Enterobacterales</taxon>
        <taxon>Enterobacteriaceae</taxon>
        <taxon>Candidatus Aschnera</taxon>
    </lineage>
</organism>
<accession>A0AAT9G4D3</accession>
<dbReference type="FunFam" id="3.30.70.260:FF:000004">
    <property type="entry name" value="Ribose-5-phosphate isomerase A"/>
    <property type="match status" value="1"/>
</dbReference>
<dbReference type="InterPro" id="IPR037171">
    <property type="entry name" value="NagB/RpiA_transferase-like"/>
</dbReference>
<feature type="binding site" evidence="3">
    <location>
        <begin position="105"/>
        <end position="108"/>
    </location>
    <ligand>
        <name>substrate</name>
    </ligand>
</feature>
<proteinExistence type="inferred from homology"/>
<comment type="caution">
    <text evidence="3">Lacks conserved residue(s) required for the propagation of feature annotation.</text>
</comment>
<dbReference type="PANTHER" id="PTHR11934:SF0">
    <property type="entry name" value="RIBOSE-5-PHOSPHATE ISOMERASE"/>
    <property type="match status" value="1"/>
</dbReference>
<feature type="binding site" evidence="3">
    <location>
        <begin position="39"/>
        <end position="42"/>
    </location>
    <ligand>
        <name>substrate</name>
    </ligand>
</feature>
<dbReference type="GO" id="GO:0009052">
    <property type="term" value="P:pentose-phosphate shunt, non-oxidative branch"/>
    <property type="evidence" value="ECO:0007669"/>
    <property type="project" value="UniProtKB-UniRule"/>
</dbReference>
<comment type="similarity">
    <text evidence="3">Belongs to the ribose 5-phosphate isomerase family.</text>
</comment>
<evidence type="ECO:0000256" key="1">
    <source>
        <dbReference type="ARBA" id="ARBA00001713"/>
    </source>
</evidence>
<reference evidence="4" key="2">
    <citation type="submission" date="2023-10" db="EMBL/GenBank/DDBJ databases">
        <authorList>
            <person name="Koga R."/>
            <person name="Fukatsu T."/>
        </authorList>
    </citation>
    <scope>NUCLEOTIDE SEQUENCE</scope>
    <source>
        <strain evidence="4">Kw-01</strain>
    </source>
</reference>
<dbReference type="CDD" id="cd01398">
    <property type="entry name" value="RPI_A"/>
    <property type="match status" value="1"/>
</dbReference>
<dbReference type="PANTHER" id="PTHR11934">
    <property type="entry name" value="RIBOSE-5-PHOSPHATE ISOMERASE"/>
    <property type="match status" value="1"/>
</dbReference>
<gene>
    <name evidence="3 4" type="primary">rpiA</name>
    <name evidence="4" type="ORF">ACHINZ_2530</name>
</gene>
<name>A0AAT9G4D3_9ENTR</name>
<reference evidence="4" key="1">
    <citation type="journal article" date="2023" name="Front. Microbiol.">
        <title>Genome analysis of Candidatus Aschnera chinzeii, the bacterial endosymbiont of the blood-sucking bat fly Penicillidia jenynsii (Insecta: Diptera: Nycteribiidae).</title>
        <authorList>
            <person name="Koga R."/>
            <person name="Moriyama M."/>
            <person name="Nozaki T."/>
            <person name="Fukatsu T."/>
        </authorList>
    </citation>
    <scope>NUCLEOTIDE SEQUENCE</scope>
    <source>
        <strain evidence="4">Kw-01</strain>
    </source>
</reference>
<protein>
    <recommendedName>
        <fullName evidence="3">Ribose-5-phosphate isomerase A</fullName>
        <ecNumber evidence="3">5.3.1.6</ecNumber>
    </recommendedName>
    <alternativeName>
        <fullName evidence="3">Phosphoriboisomerase A</fullName>
        <shortName evidence="3">PRI</shortName>
    </alternativeName>
</protein>
<evidence type="ECO:0000256" key="2">
    <source>
        <dbReference type="ARBA" id="ARBA00023235"/>
    </source>
</evidence>